<dbReference type="PANTHER" id="PTHR21666">
    <property type="entry name" value="PEPTIDASE-RELATED"/>
    <property type="match status" value="1"/>
</dbReference>
<dbReference type="RefSeq" id="WP_005800324.1">
    <property type="nucleotide sequence ID" value="NZ_JGDM01000028.1"/>
</dbReference>
<evidence type="ECO:0000259" key="1">
    <source>
        <dbReference type="Pfam" id="PF01551"/>
    </source>
</evidence>
<dbReference type="GeneID" id="92940748"/>
<name>A0A015YLX3_BACFG</name>
<evidence type="ECO:0000313" key="3">
    <source>
        <dbReference type="Proteomes" id="UP000022272"/>
    </source>
</evidence>
<dbReference type="FunFam" id="2.70.70.10:FF:000006">
    <property type="entry name" value="M23 family peptidase"/>
    <property type="match status" value="1"/>
</dbReference>
<protein>
    <submittedName>
        <fullName evidence="2">Peptidase M23 family protein</fullName>
    </submittedName>
</protein>
<evidence type="ECO:0000313" key="2">
    <source>
        <dbReference type="EMBL" id="EXZ45298.1"/>
    </source>
</evidence>
<dbReference type="InterPro" id="IPR050570">
    <property type="entry name" value="Cell_wall_metabolism_enzyme"/>
</dbReference>
<dbReference type="PANTHER" id="PTHR21666:SF270">
    <property type="entry name" value="MUREIN HYDROLASE ACTIVATOR ENVC"/>
    <property type="match status" value="1"/>
</dbReference>
<dbReference type="InterPro" id="IPR016047">
    <property type="entry name" value="M23ase_b-sheet_dom"/>
</dbReference>
<accession>A0A015YLX3</accession>
<dbReference type="EMBL" id="JGDM01000028">
    <property type="protein sequence ID" value="EXZ45298.1"/>
    <property type="molecule type" value="Genomic_DNA"/>
</dbReference>
<feature type="domain" description="M23ase beta-sheet core" evidence="1">
    <location>
        <begin position="82"/>
        <end position="176"/>
    </location>
</feature>
<organism evidence="2 3">
    <name type="scientific">Bacteroides fragilis str. 2-F-2 #4</name>
    <dbReference type="NCBI Taxonomy" id="1339280"/>
    <lineage>
        <taxon>Bacteria</taxon>
        <taxon>Pseudomonadati</taxon>
        <taxon>Bacteroidota</taxon>
        <taxon>Bacteroidia</taxon>
        <taxon>Bacteroidales</taxon>
        <taxon>Bacteroidaceae</taxon>
        <taxon>Bacteroides</taxon>
    </lineage>
</organism>
<dbReference type="AlphaFoldDB" id="A0A015YLX3"/>
<comment type="caution">
    <text evidence="2">The sequence shown here is derived from an EMBL/GenBank/DDBJ whole genome shotgun (WGS) entry which is preliminary data.</text>
</comment>
<sequence length="183" mass="20251">MKLLLALLLSCLPFNGSNGGKELLDKALERCERLETLESYRDILSRYGVSDRIPLTCPLKDRFRKSSGFGIRIHPITGKRSFHSGIDMAVGLAAPVYATASGTVSFAGRKGGYGRCVIIRHSYGFETLYAHLAAYYTTEGQKVDRGAVIAFAGSTGKSTGYHLHYEIRKNGKPIKPYWYGYDD</sequence>
<dbReference type="Proteomes" id="UP000022272">
    <property type="component" value="Unassembled WGS sequence"/>
</dbReference>
<reference evidence="2 3" key="1">
    <citation type="submission" date="2014-02" db="EMBL/GenBank/DDBJ databases">
        <authorList>
            <person name="Sears C."/>
            <person name="Carroll K."/>
            <person name="Sack B.R."/>
            <person name="Qadri F."/>
            <person name="Myers L.L."/>
            <person name="Chung G.-T."/>
            <person name="Escheverria P."/>
            <person name="Fraser C.M."/>
            <person name="Sadzewicz L."/>
            <person name="Shefchek K.A."/>
            <person name="Tallon L."/>
            <person name="Das S.P."/>
            <person name="Daugherty S."/>
            <person name="Mongodin E.F."/>
        </authorList>
    </citation>
    <scope>NUCLEOTIDE SEQUENCE [LARGE SCALE GENOMIC DNA]</scope>
    <source>
        <strain evidence="2 3">2-F-2 #4</strain>
    </source>
</reference>
<dbReference type="GO" id="GO:0004222">
    <property type="term" value="F:metalloendopeptidase activity"/>
    <property type="evidence" value="ECO:0007669"/>
    <property type="project" value="TreeGrafter"/>
</dbReference>
<dbReference type="SUPFAM" id="SSF51261">
    <property type="entry name" value="Duplicated hybrid motif"/>
    <property type="match status" value="1"/>
</dbReference>
<proteinExistence type="predicted"/>
<gene>
    <name evidence="2" type="ORF">M076_1509</name>
</gene>
<dbReference type="CDD" id="cd12797">
    <property type="entry name" value="M23_peptidase"/>
    <property type="match status" value="1"/>
</dbReference>
<dbReference type="Pfam" id="PF01551">
    <property type="entry name" value="Peptidase_M23"/>
    <property type="match status" value="1"/>
</dbReference>
<dbReference type="Gene3D" id="2.70.70.10">
    <property type="entry name" value="Glucose Permease (Domain IIA)"/>
    <property type="match status" value="1"/>
</dbReference>
<dbReference type="InterPro" id="IPR011055">
    <property type="entry name" value="Dup_hybrid_motif"/>
</dbReference>